<feature type="transmembrane region" description="Helical" evidence="1">
    <location>
        <begin position="194"/>
        <end position="218"/>
    </location>
</feature>
<organism evidence="2 3">
    <name type="scientific">Trichococcus palustris</name>
    <dbReference type="NCBI Taxonomy" id="140314"/>
    <lineage>
        <taxon>Bacteria</taxon>
        <taxon>Bacillati</taxon>
        <taxon>Bacillota</taxon>
        <taxon>Bacilli</taxon>
        <taxon>Lactobacillales</taxon>
        <taxon>Carnobacteriaceae</taxon>
        <taxon>Trichococcus</taxon>
    </lineage>
</organism>
<proteinExistence type="predicted"/>
<keyword evidence="3" id="KW-1185">Reference proteome</keyword>
<name>A0A143YIL0_9LACT</name>
<dbReference type="RefSeq" id="WP_087032079.1">
    <property type="nucleotide sequence ID" value="NZ_FJNE01000002.1"/>
</dbReference>
<feature type="transmembrane region" description="Helical" evidence="1">
    <location>
        <begin position="156"/>
        <end position="173"/>
    </location>
</feature>
<evidence type="ECO:0000313" key="3">
    <source>
        <dbReference type="Proteomes" id="UP000242754"/>
    </source>
</evidence>
<gene>
    <name evidence="2" type="ORF">Tpal_959</name>
</gene>
<feature type="transmembrane region" description="Helical" evidence="1">
    <location>
        <begin position="26"/>
        <end position="53"/>
    </location>
</feature>
<evidence type="ECO:0008006" key="4">
    <source>
        <dbReference type="Google" id="ProtNLM"/>
    </source>
</evidence>
<dbReference type="OrthoDB" id="2164142at2"/>
<keyword evidence="1" id="KW-0472">Membrane</keyword>
<feature type="transmembrane region" description="Helical" evidence="1">
    <location>
        <begin position="131"/>
        <end position="150"/>
    </location>
</feature>
<feature type="transmembrane region" description="Helical" evidence="1">
    <location>
        <begin position="74"/>
        <end position="92"/>
    </location>
</feature>
<feature type="transmembrane region" description="Helical" evidence="1">
    <location>
        <begin position="224"/>
        <end position="243"/>
    </location>
</feature>
<keyword evidence="1" id="KW-1133">Transmembrane helix</keyword>
<dbReference type="Proteomes" id="UP000242754">
    <property type="component" value="Unassembled WGS sequence"/>
</dbReference>
<dbReference type="AlphaFoldDB" id="A0A143YIL0"/>
<feature type="transmembrane region" description="Helical" evidence="1">
    <location>
        <begin position="255"/>
        <end position="271"/>
    </location>
</feature>
<dbReference type="STRING" id="140314.SAMN04488076_1376"/>
<feature type="transmembrane region" description="Helical" evidence="1">
    <location>
        <begin position="98"/>
        <end position="119"/>
    </location>
</feature>
<evidence type="ECO:0000256" key="1">
    <source>
        <dbReference type="SAM" id="Phobius"/>
    </source>
</evidence>
<accession>A0A143YIL0</accession>
<keyword evidence="1" id="KW-0812">Transmembrane</keyword>
<dbReference type="EMBL" id="FJNE01000002">
    <property type="protein sequence ID" value="CZQ87910.1"/>
    <property type="molecule type" value="Genomic_DNA"/>
</dbReference>
<reference evidence="2 3" key="1">
    <citation type="submission" date="2016-02" db="EMBL/GenBank/DDBJ databases">
        <authorList>
            <person name="Wen L."/>
            <person name="He K."/>
            <person name="Yang H."/>
        </authorList>
    </citation>
    <scope>NUCLEOTIDE SEQUENCE [LARGE SCALE GENOMIC DNA]</scope>
    <source>
        <strain evidence="2">Trichococcus palustris</strain>
    </source>
</reference>
<sequence>MQNLKSYFLTFMNHPLITLSMKPISFLLFGTLTGITFNALNGGMLFLLLFFLLATTTMESILSMHERKQSPLPVKALFFFLLLAIVTLVFVLRASNWIVAAILLLYLVYSILQYCPFSMTNTFYSTLLQPFFKVVILSTVAFFVQANFIPADLLSQLKPILFFYLFMIFYNQSQDLRYLQSRQLSNVLTTYQQIIIKFSNPLILICFSLAYLFGFVTLLSIKSAAWPSILFLLSILFILPLLYKNGTVKKSENYLSNYLFFFSLFYSLLFVS</sequence>
<protein>
    <recommendedName>
        <fullName evidence="4">UbiA prenyltransferase family</fullName>
    </recommendedName>
</protein>
<evidence type="ECO:0000313" key="2">
    <source>
        <dbReference type="EMBL" id="CZQ87910.1"/>
    </source>
</evidence>